<dbReference type="PROSITE" id="PS00028">
    <property type="entry name" value="ZINC_FINGER_C2H2_1"/>
    <property type="match status" value="2"/>
</dbReference>
<feature type="domain" description="C2H2-type" evidence="9">
    <location>
        <begin position="8"/>
        <end position="30"/>
    </location>
</feature>
<dbReference type="InterPro" id="IPR013087">
    <property type="entry name" value="Znf_C2H2_type"/>
</dbReference>
<dbReference type="InterPro" id="IPR040025">
    <property type="entry name" value="Znf622/Rei1/Reh1"/>
</dbReference>
<keyword evidence="4" id="KW-0479">Metal-binding</keyword>
<dbReference type="OrthoDB" id="2500722at2759"/>
<evidence type="ECO:0000256" key="7">
    <source>
        <dbReference type="ARBA" id="ARBA00034126"/>
    </source>
</evidence>
<dbReference type="AlphaFoldDB" id="A0A0L6UWU3"/>
<dbReference type="Pfam" id="PF12874">
    <property type="entry name" value="zf-met"/>
    <property type="match status" value="1"/>
</dbReference>
<dbReference type="VEuPathDB" id="FungiDB:VP01_3381g2"/>
<comment type="caution">
    <text evidence="10">The sequence shown here is derived from an EMBL/GenBank/DDBJ whole genome shotgun (WGS) entry which is preliminary data.</text>
</comment>
<keyword evidence="11" id="KW-1185">Reference proteome</keyword>
<evidence type="ECO:0000256" key="4">
    <source>
        <dbReference type="ARBA" id="ARBA00022723"/>
    </source>
</evidence>
<evidence type="ECO:0000313" key="11">
    <source>
        <dbReference type="Proteomes" id="UP000037035"/>
    </source>
</evidence>
<keyword evidence="2" id="KW-0963">Cytoplasm</keyword>
<dbReference type="Gene3D" id="3.30.160.60">
    <property type="entry name" value="Classic Zinc Finger"/>
    <property type="match status" value="1"/>
</dbReference>
<evidence type="ECO:0000256" key="3">
    <source>
        <dbReference type="ARBA" id="ARBA00022517"/>
    </source>
</evidence>
<dbReference type="GO" id="GO:0008270">
    <property type="term" value="F:zinc ion binding"/>
    <property type="evidence" value="ECO:0007669"/>
    <property type="project" value="InterPro"/>
</dbReference>
<keyword evidence="5" id="KW-0677">Repeat</keyword>
<dbReference type="PANTHER" id="PTHR13182">
    <property type="entry name" value="ZINC FINGER PROTEIN 622"/>
    <property type="match status" value="1"/>
</dbReference>
<comment type="subcellular location">
    <subcellularLocation>
        <location evidence="1">Cytoplasm</location>
    </subcellularLocation>
</comment>
<dbReference type="STRING" id="27349.A0A0L6UWU3"/>
<evidence type="ECO:0000256" key="8">
    <source>
        <dbReference type="SAM" id="MobiDB-lite"/>
    </source>
</evidence>
<reference evidence="10 11" key="1">
    <citation type="submission" date="2015-08" db="EMBL/GenBank/DDBJ databases">
        <title>Next Generation Sequencing and Analysis of the Genome of Puccinia sorghi L Schw, the Causal Agent of Maize Common Rust.</title>
        <authorList>
            <person name="Rochi L."/>
            <person name="Burguener G."/>
            <person name="Darino M."/>
            <person name="Turjanski A."/>
            <person name="Kreff E."/>
            <person name="Dieguez M.J."/>
            <person name="Sacco F."/>
        </authorList>
    </citation>
    <scope>NUCLEOTIDE SEQUENCE [LARGE SCALE GENOMIC DNA]</scope>
    <source>
        <strain evidence="10 11">RO10H11247</strain>
    </source>
</reference>
<dbReference type="PANTHER" id="PTHR13182:SF8">
    <property type="entry name" value="CYTOPLASMIC 60S SUBUNIT BIOGENESIS FACTOR ZNF622"/>
    <property type="match status" value="1"/>
</dbReference>
<sequence>MTSHPYTCLCCALAFTTPQTQRTHYTTDLHRYNSKRAVAGLTPVDITTFNQKFNKEEQQQQQQQQPASDSYHCQPCHKSFSSLAAHNNHLLSKKHQLNLAKPSPIQNHKVEEPNQDTPITHNKANLQQLIEQRIQQAPKIQPNECLFCPRSVSLRFPNPEHALKHMLSAHGFFLPDQEYLVDKLGLLAYMAEVVAVWNRSQTYV</sequence>
<dbReference type="SMART" id="SM00355">
    <property type="entry name" value="ZnF_C2H2"/>
    <property type="match status" value="3"/>
</dbReference>
<keyword evidence="3" id="KW-0690">Ribosome biogenesis</keyword>
<evidence type="ECO:0000259" key="9">
    <source>
        <dbReference type="PROSITE" id="PS00028"/>
    </source>
</evidence>
<accession>A0A0L6UWU3</accession>
<dbReference type="SUPFAM" id="SSF57667">
    <property type="entry name" value="beta-beta-alpha zinc fingers"/>
    <property type="match status" value="1"/>
</dbReference>
<dbReference type="InterPro" id="IPR041661">
    <property type="entry name" value="ZN622/Rei1/Reh1_Znf-C2H2"/>
</dbReference>
<dbReference type="InterPro" id="IPR003604">
    <property type="entry name" value="Matrin/U1-like-C_Znf_C2H2"/>
</dbReference>
<evidence type="ECO:0000256" key="5">
    <source>
        <dbReference type="ARBA" id="ARBA00022737"/>
    </source>
</evidence>
<dbReference type="Pfam" id="PF12756">
    <property type="entry name" value="zf-C2H2_2"/>
    <property type="match status" value="1"/>
</dbReference>
<dbReference type="GO" id="GO:0003676">
    <property type="term" value="F:nucleic acid binding"/>
    <property type="evidence" value="ECO:0007669"/>
    <property type="project" value="InterPro"/>
</dbReference>
<dbReference type="EMBL" id="LAVV01008370">
    <property type="protein sequence ID" value="KNZ52969.1"/>
    <property type="molecule type" value="Genomic_DNA"/>
</dbReference>
<dbReference type="GO" id="GO:0005737">
    <property type="term" value="C:cytoplasm"/>
    <property type="evidence" value="ECO:0007669"/>
    <property type="project" value="UniProtKB-SubCell"/>
</dbReference>
<dbReference type="GO" id="GO:0042273">
    <property type="term" value="P:ribosomal large subunit biogenesis"/>
    <property type="evidence" value="ECO:0007669"/>
    <property type="project" value="TreeGrafter"/>
</dbReference>
<evidence type="ECO:0000256" key="6">
    <source>
        <dbReference type="ARBA" id="ARBA00022833"/>
    </source>
</evidence>
<keyword evidence="6" id="KW-0862">Zinc</keyword>
<feature type="domain" description="C2H2-type" evidence="9">
    <location>
        <begin position="73"/>
        <end position="95"/>
    </location>
</feature>
<dbReference type="GO" id="GO:0030687">
    <property type="term" value="C:preribosome, large subunit precursor"/>
    <property type="evidence" value="ECO:0007669"/>
    <property type="project" value="TreeGrafter"/>
</dbReference>
<comment type="similarity">
    <text evidence="7">Belongs to the REI1 family.</text>
</comment>
<feature type="region of interest" description="Disordered" evidence="8">
    <location>
        <begin position="54"/>
        <end position="73"/>
    </location>
</feature>
<evidence type="ECO:0000256" key="1">
    <source>
        <dbReference type="ARBA" id="ARBA00004496"/>
    </source>
</evidence>
<evidence type="ECO:0000256" key="2">
    <source>
        <dbReference type="ARBA" id="ARBA00022490"/>
    </source>
</evidence>
<proteinExistence type="inferred from homology"/>
<organism evidence="10 11">
    <name type="scientific">Puccinia sorghi</name>
    <dbReference type="NCBI Taxonomy" id="27349"/>
    <lineage>
        <taxon>Eukaryota</taxon>
        <taxon>Fungi</taxon>
        <taxon>Dikarya</taxon>
        <taxon>Basidiomycota</taxon>
        <taxon>Pucciniomycotina</taxon>
        <taxon>Pucciniomycetes</taxon>
        <taxon>Pucciniales</taxon>
        <taxon>Pucciniaceae</taxon>
        <taxon>Puccinia</taxon>
    </lineage>
</organism>
<protein>
    <recommendedName>
        <fullName evidence="9">C2H2-type domain-containing protein</fullName>
    </recommendedName>
</protein>
<dbReference type="InterPro" id="IPR036236">
    <property type="entry name" value="Znf_C2H2_sf"/>
</dbReference>
<evidence type="ECO:0000313" key="10">
    <source>
        <dbReference type="EMBL" id="KNZ52969.1"/>
    </source>
</evidence>
<dbReference type="SMART" id="SM00451">
    <property type="entry name" value="ZnF_U1"/>
    <property type="match status" value="2"/>
</dbReference>
<dbReference type="Proteomes" id="UP000037035">
    <property type="component" value="Unassembled WGS sequence"/>
</dbReference>
<gene>
    <name evidence="10" type="ORF">VP01_3381g2</name>
</gene>
<name>A0A0L6UWU3_9BASI</name>